<dbReference type="Pfam" id="PF00593">
    <property type="entry name" value="TonB_dep_Rec_b-barrel"/>
    <property type="match status" value="1"/>
</dbReference>
<evidence type="ECO:0000259" key="15">
    <source>
        <dbReference type="Pfam" id="PF07715"/>
    </source>
</evidence>
<evidence type="ECO:0000256" key="6">
    <source>
        <dbReference type="ARBA" id="ARBA00023004"/>
    </source>
</evidence>
<dbReference type="GO" id="GO:0009279">
    <property type="term" value="C:cell outer membrane"/>
    <property type="evidence" value="ECO:0007669"/>
    <property type="project" value="UniProtKB-SubCell"/>
</dbReference>
<dbReference type="InterPro" id="IPR000531">
    <property type="entry name" value="Beta-barrel_TonB"/>
</dbReference>
<dbReference type="InterPro" id="IPR036942">
    <property type="entry name" value="Beta-barrel_TonB_sf"/>
</dbReference>
<dbReference type="AlphaFoldDB" id="A0A840R1D3"/>
<evidence type="ECO:0000256" key="2">
    <source>
        <dbReference type="ARBA" id="ARBA00022448"/>
    </source>
</evidence>
<evidence type="ECO:0000256" key="12">
    <source>
        <dbReference type="RuleBase" id="RU003357"/>
    </source>
</evidence>
<evidence type="ECO:0000256" key="10">
    <source>
        <dbReference type="ARBA" id="ARBA00023237"/>
    </source>
</evidence>
<comment type="similarity">
    <text evidence="11 12">Belongs to the TonB-dependent receptor family.</text>
</comment>
<dbReference type="PANTHER" id="PTHR32552">
    <property type="entry name" value="FERRICHROME IRON RECEPTOR-RELATED"/>
    <property type="match status" value="1"/>
</dbReference>
<reference evidence="16 17" key="1">
    <citation type="submission" date="2020-08" db="EMBL/GenBank/DDBJ databases">
        <title>Genomic Encyclopedia of Type Strains, Phase IV (KMG-IV): sequencing the most valuable type-strain genomes for metagenomic binning, comparative biology and taxonomic classification.</title>
        <authorList>
            <person name="Goeker M."/>
        </authorList>
    </citation>
    <scope>NUCLEOTIDE SEQUENCE [LARGE SCALE GENOMIC DNA]</scope>
    <source>
        <strain evidence="16 17">DSM 25701</strain>
    </source>
</reference>
<keyword evidence="8 12" id="KW-0798">TonB box</keyword>
<dbReference type="RefSeq" id="WP_184461021.1">
    <property type="nucleotide sequence ID" value="NZ_JACHHW010000001.1"/>
</dbReference>
<feature type="domain" description="TonB-dependent receptor plug" evidence="15">
    <location>
        <begin position="50"/>
        <end position="160"/>
    </location>
</feature>
<keyword evidence="13" id="KW-0732">Signal</keyword>
<dbReference type="GO" id="GO:0006826">
    <property type="term" value="P:iron ion transport"/>
    <property type="evidence" value="ECO:0007669"/>
    <property type="project" value="UniProtKB-KW"/>
</dbReference>
<comment type="subcellular location">
    <subcellularLocation>
        <location evidence="1 11">Cell outer membrane</location>
        <topology evidence="1 11">Multi-pass membrane protein</topology>
    </subcellularLocation>
</comment>
<evidence type="ECO:0000256" key="13">
    <source>
        <dbReference type="SAM" id="SignalP"/>
    </source>
</evidence>
<evidence type="ECO:0000256" key="8">
    <source>
        <dbReference type="ARBA" id="ARBA00023077"/>
    </source>
</evidence>
<evidence type="ECO:0000259" key="14">
    <source>
        <dbReference type="Pfam" id="PF00593"/>
    </source>
</evidence>
<evidence type="ECO:0000256" key="7">
    <source>
        <dbReference type="ARBA" id="ARBA00023065"/>
    </source>
</evidence>
<dbReference type="Proteomes" id="UP000536640">
    <property type="component" value="Unassembled WGS sequence"/>
</dbReference>
<name>A0A840R1D3_9GAMM</name>
<dbReference type="InterPro" id="IPR037066">
    <property type="entry name" value="Plug_dom_sf"/>
</dbReference>
<keyword evidence="16" id="KW-0675">Receptor</keyword>
<keyword evidence="7" id="KW-0406">Ion transport</keyword>
<evidence type="ECO:0000256" key="9">
    <source>
        <dbReference type="ARBA" id="ARBA00023136"/>
    </source>
</evidence>
<dbReference type="EMBL" id="JACHHW010000001">
    <property type="protein sequence ID" value="MBB5186231.1"/>
    <property type="molecule type" value="Genomic_DNA"/>
</dbReference>
<evidence type="ECO:0000256" key="4">
    <source>
        <dbReference type="ARBA" id="ARBA00022496"/>
    </source>
</evidence>
<dbReference type="SUPFAM" id="SSF56935">
    <property type="entry name" value="Porins"/>
    <property type="match status" value="1"/>
</dbReference>
<feature type="signal peptide" evidence="13">
    <location>
        <begin position="1"/>
        <end position="33"/>
    </location>
</feature>
<evidence type="ECO:0000256" key="3">
    <source>
        <dbReference type="ARBA" id="ARBA00022452"/>
    </source>
</evidence>
<keyword evidence="2 11" id="KW-0813">Transport</keyword>
<keyword evidence="9 11" id="KW-0472">Membrane</keyword>
<gene>
    <name evidence="16" type="ORF">HNQ57_000490</name>
</gene>
<evidence type="ECO:0000256" key="11">
    <source>
        <dbReference type="PROSITE-ProRule" id="PRU01360"/>
    </source>
</evidence>
<organism evidence="16 17">
    <name type="scientific">Zhongshania antarctica</name>
    <dbReference type="NCBI Taxonomy" id="641702"/>
    <lineage>
        <taxon>Bacteria</taxon>
        <taxon>Pseudomonadati</taxon>
        <taxon>Pseudomonadota</taxon>
        <taxon>Gammaproteobacteria</taxon>
        <taxon>Cellvibrionales</taxon>
        <taxon>Spongiibacteraceae</taxon>
        <taxon>Zhongshania</taxon>
    </lineage>
</organism>
<proteinExistence type="inferred from homology"/>
<keyword evidence="5 11" id="KW-0812">Transmembrane</keyword>
<dbReference type="PANTHER" id="PTHR32552:SF81">
    <property type="entry name" value="TONB-DEPENDENT OUTER MEMBRANE RECEPTOR"/>
    <property type="match status" value="1"/>
</dbReference>
<comment type="caution">
    <text evidence="16">The sequence shown here is derived from an EMBL/GenBank/DDBJ whole genome shotgun (WGS) entry which is preliminary data.</text>
</comment>
<keyword evidence="6" id="KW-0408">Iron</keyword>
<dbReference type="InterPro" id="IPR039426">
    <property type="entry name" value="TonB-dep_rcpt-like"/>
</dbReference>
<evidence type="ECO:0000256" key="1">
    <source>
        <dbReference type="ARBA" id="ARBA00004571"/>
    </source>
</evidence>
<evidence type="ECO:0000256" key="5">
    <source>
        <dbReference type="ARBA" id="ARBA00022692"/>
    </source>
</evidence>
<dbReference type="PROSITE" id="PS52016">
    <property type="entry name" value="TONB_DEPENDENT_REC_3"/>
    <property type="match status" value="1"/>
</dbReference>
<protein>
    <submittedName>
        <fullName evidence="16">Outer membrane receptor protein involved in Fe transport</fullName>
    </submittedName>
</protein>
<dbReference type="Gene3D" id="2.40.170.20">
    <property type="entry name" value="TonB-dependent receptor, beta-barrel domain"/>
    <property type="match status" value="1"/>
</dbReference>
<dbReference type="Pfam" id="PF07715">
    <property type="entry name" value="Plug"/>
    <property type="match status" value="1"/>
</dbReference>
<evidence type="ECO:0000313" key="17">
    <source>
        <dbReference type="Proteomes" id="UP000536640"/>
    </source>
</evidence>
<dbReference type="Gene3D" id="2.170.130.10">
    <property type="entry name" value="TonB-dependent receptor, plug domain"/>
    <property type="match status" value="1"/>
</dbReference>
<evidence type="ECO:0000313" key="16">
    <source>
        <dbReference type="EMBL" id="MBB5186231.1"/>
    </source>
</evidence>
<keyword evidence="4" id="KW-0410">Iron transport</keyword>
<sequence length="837" mass="90647">MKKFSSTGDFKLAALPLAVSLMSAPLFVSFASAQVLEEVLVTAERRVESLQDTPIAMTAMTSDNIEKRGISNTDDMFASLPGMGGYSAPGSRGITSLSIRGISGGSPANISLDPAVGMYLDGVYVGKMLGSALDLAQIERIEVLRGPQGTLYGRNATAGAMNIISRKPLGEFAVDVTAGIGNYGQQTLKTNIDFDSIGQVGEGAGKLNAAVSFLSKERDGFYKNYSGGEDFDTIDRQAWRAALRWQPSEALTLDYVYDHSELDEVNTLQKTVGFTEGPTLGGDRLNFLRNTVLPSATGLASAPGADPRISARWLPSIQKTIDAYERILAGGEGRPSGGGVEVTPTTQSEVDGHALTAEWQLGDRGALGDVTLKSITAQRETETYVAGDLDDIDSSLDANGIGVYNDGLHAVLLQYYGGSSGASFPGVDALWTAVDQLGAGHSIQDTLSEYEQLSQEFQVVGATQQFDYALGLYWFEDEANYDRRAAFAMPLAGRDALRYTLETEALAIYGQGTYRFAQLEDRLALTLGMRYTEEEKALAYDLGAVATPFGNKPAQALSRDENFYNFSYNVTVAYDISDDINSFIRYATGYRSGGFNGEVFNDSFDEEIIEQLEIGVKSDWWNNRLRVNAGLYTYQYDDLQTSVLESSGGGVTSSTINAGKADRWGSELEVSVAPIEDMIVSLAHTYINGDFEKYPDTCANNQCIDGTKEAKRGNSPSNKVNASVDYTFASTAIGDFNVFADASWQDTWEQVALSPSVVANTPFLYTNSSMDARTVVNARLSLSKIPVATGDLMVSLWVNNLTDDDYPSYGLNFQGLGLISEQYGAPRTFGMDVRYRY</sequence>
<keyword evidence="10 11" id="KW-0998">Cell outer membrane</keyword>
<feature type="chain" id="PRO_5032885110" evidence="13">
    <location>
        <begin position="34"/>
        <end position="837"/>
    </location>
</feature>
<keyword evidence="17" id="KW-1185">Reference proteome</keyword>
<keyword evidence="3 11" id="KW-1134">Transmembrane beta strand</keyword>
<dbReference type="InterPro" id="IPR012910">
    <property type="entry name" value="Plug_dom"/>
</dbReference>
<feature type="domain" description="TonB-dependent receptor-like beta-barrel" evidence="14">
    <location>
        <begin position="383"/>
        <end position="801"/>
    </location>
</feature>
<accession>A0A840R1D3</accession>